<dbReference type="Pfam" id="PF00133">
    <property type="entry name" value="tRNA-synt_1"/>
    <property type="match status" value="1"/>
</dbReference>
<dbReference type="CDD" id="cd07958">
    <property type="entry name" value="Anticodon_Ia_Leu_BEm"/>
    <property type="match status" value="1"/>
</dbReference>
<dbReference type="EC" id="6.1.1.4" evidence="2 10"/>
<dbReference type="SUPFAM" id="SSF52374">
    <property type="entry name" value="Nucleotidylyl transferase"/>
    <property type="match status" value="1"/>
</dbReference>
<dbReference type="InterPro" id="IPR009008">
    <property type="entry name" value="Val/Leu/Ile-tRNA-synth_edit"/>
</dbReference>
<gene>
    <name evidence="17" type="ORF">COS61_00735</name>
</gene>
<evidence type="ECO:0000256" key="9">
    <source>
        <dbReference type="ARBA" id="ARBA00047469"/>
    </source>
</evidence>
<dbReference type="InterPro" id="IPR013155">
    <property type="entry name" value="M/V/L/I-tRNA-synth_anticd-bd"/>
</dbReference>
<dbReference type="Pfam" id="PF13603">
    <property type="entry name" value="tRNA-synt_1_2"/>
    <property type="match status" value="1"/>
</dbReference>
<comment type="caution">
    <text evidence="17">The sequence shown here is derived from an EMBL/GenBank/DDBJ whole genome shotgun (WGS) entry which is preliminary data.</text>
</comment>
<keyword evidence="4 11" id="KW-0436">Ligase</keyword>
<dbReference type="EMBL" id="PEVJ01000019">
    <property type="protein sequence ID" value="PIU98558.1"/>
    <property type="molecule type" value="Genomic_DNA"/>
</dbReference>
<dbReference type="SUPFAM" id="SSF47323">
    <property type="entry name" value="Anticodon-binding domain of a subclass of class I aminoacyl-tRNA synthetases"/>
    <property type="match status" value="1"/>
</dbReference>
<reference evidence="18" key="1">
    <citation type="submission" date="2017-09" db="EMBL/GenBank/DDBJ databases">
        <title>Depth-based differentiation of microbial function through sediment-hosted aquifers and enrichment of novel symbionts in the deep terrestrial subsurface.</title>
        <authorList>
            <person name="Probst A.J."/>
            <person name="Ladd B."/>
            <person name="Jarett J.K."/>
            <person name="Geller-Mcgrath D.E."/>
            <person name="Sieber C.M.K."/>
            <person name="Emerson J.B."/>
            <person name="Anantharaman K."/>
            <person name="Thomas B.C."/>
            <person name="Malmstrom R."/>
            <person name="Stieglmeier M."/>
            <person name="Klingl A."/>
            <person name="Woyke T."/>
            <person name="Ryan C.M."/>
            <person name="Banfield J.F."/>
        </authorList>
    </citation>
    <scope>NUCLEOTIDE SEQUENCE [LARGE SCALE GENOMIC DNA]</scope>
</reference>
<feature type="coiled-coil region" evidence="12">
    <location>
        <begin position="267"/>
        <end position="294"/>
    </location>
</feature>
<dbReference type="AlphaFoldDB" id="A0A2M7B604"/>
<dbReference type="HAMAP" id="MF_00049_B">
    <property type="entry name" value="Leu_tRNA_synth_B"/>
    <property type="match status" value="1"/>
</dbReference>
<evidence type="ECO:0000256" key="12">
    <source>
        <dbReference type="SAM" id="Coils"/>
    </source>
</evidence>
<dbReference type="SUPFAM" id="SSF50677">
    <property type="entry name" value="ValRS/IleRS/LeuRS editing domain"/>
    <property type="match status" value="1"/>
</dbReference>
<evidence type="ECO:0000256" key="4">
    <source>
        <dbReference type="ARBA" id="ARBA00022598"/>
    </source>
</evidence>
<name>A0A2M7B604_9BACT</name>
<dbReference type="PRINTS" id="PR00985">
    <property type="entry name" value="TRNASYNTHLEU"/>
</dbReference>
<proteinExistence type="inferred from homology"/>
<evidence type="ECO:0000256" key="2">
    <source>
        <dbReference type="ARBA" id="ARBA00013164"/>
    </source>
</evidence>
<evidence type="ECO:0000256" key="5">
    <source>
        <dbReference type="ARBA" id="ARBA00022741"/>
    </source>
</evidence>
<dbReference type="NCBIfam" id="TIGR00396">
    <property type="entry name" value="leuS_bact"/>
    <property type="match status" value="1"/>
</dbReference>
<evidence type="ECO:0000256" key="3">
    <source>
        <dbReference type="ARBA" id="ARBA00022490"/>
    </source>
</evidence>
<dbReference type="PROSITE" id="PS00178">
    <property type="entry name" value="AA_TRNA_LIGASE_I"/>
    <property type="match status" value="1"/>
</dbReference>
<dbReference type="GO" id="GO:0004823">
    <property type="term" value="F:leucine-tRNA ligase activity"/>
    <property type="evidence" value="ECO:0007669"/>
    <property type="project" value="UniProtKB-UniRule"/>
</dbReference>
<keyword evidence="12" id="KW-0175">Coiled coil</keyword>
<dbReference type="InterPro" id="IPR025709">
    <property type="entry name" value="Leu_tRNA-synth_edit"/>
</dbReference>
<dbReference type="GO" id="GO:0005524">
    <property type="term" value="F:ATP binding"/>
    <property type="evidence" value="ECO:0007669"/>
    <property type="project" value="UniProtKB-KW"/>
</dbReference>
<dbReference type="InterPro" id="IPR015413">
    <property type="entry name" value="Methionyl/Leucyl_tRNA_Synth"/>
</dbReference>
<evidence type="ECO:0000256" key="10">
    <source>
        <dbReference type="NCBIfam" id="TIGR00396"/>
    </source>
</evidence>
<evidence type="ECO:0000256" key="8">
    <source>
        <dbReference type="ARBA" id="ARBA00023146"/>
    </source>
</evidence>
<evidence type="ECO:0000256" key="6">
    <source>
        <dbReference type="ARBA" id="ARBA00022840"/>
    </source>
</evidence>
<keyword evidence="8 11" id="KW-0030">Aminoacyl-tRNA synthetase</keyword>
<evidence type="ECO:0000256" key="7">
    <source>
        <dbReference type="ARBA" id="ARBA00022917"/>
    </source>
</evidence>
<feature type="non-terminal residue" evidence="17">
    <location>
        <position position="782"/>
    </location>
</feature>
<evidence type="ECO:0000259" key="16">
    <source>
        <dbReference type="Pfam" id="PF13603"/>
    </source>
</evidence>
<protein>
    <recommendedName>
        <fullName evidence="2 10">Leucine--tRNA ligase</fullName>
        <ecNumber evidence="2 10">6.1.1.4</ecNumber>
    </recommendedName>
</protein>
<keyword evidence="6 11" id="KW-0067">ATP-binding</keyword>
<dbReference type="PANTHER" id="PTHR43740">
    <property type="entry name" value="LEUCYL-TRNA SYNTHETASE"/>
    <property type="match status" value="1"/>
</dbReference>
<feature type="domain" description="Leucyl-tRNA synthetase editing" evidence="16">
    <location>
        <begin position="215"/>
        <end position="407"/>
    </location>
</feature>
<dbReference type="Pfam" id="PF08264">
    <property type="entry name" value="Anticodon_1"/>
    <property type="match status" value="1"/>
</dbReference>
<evidence type="ECO:0000259" key="13">
    <source>
        <dbReference type="Pfam" id="PF00133"/>
    </source>
</evidence>
<dbReference type="Gene3D" id="1.10.730.10">
    <property type="entry name" value="Isoleucyl-tRNA Synthetase, Domain 1"/>
    <property type="match status" value="2"/>
</dbReference>
<dbReference type="InterPro" id="IPR014729">
    <property type="entry name" value="Rossmann-like_a/b/a_fold"/>
</dbReference>
<dbReference type="Pfam" id="PF09334">
    <property type="entry name" value="tRNA-synt_1g"/>
    <property type="match status" value="1"/>
</dbReference>
<evidence type="ECO:0000256" key="1">
    <source>
        <dbReference type="ARBA" id="ARBA00005594"/>
    </source>
</evidence>
<feature type="domain" description="Methionyl/Valyl/Leucyl/Isoleucyl-tRNA synthetase anticodon-binding" evidence="14">
    <location>
        <begin position="693"/>
        <end position="782"/>
    </location>
</feature>
<dbReference type="GO" id="GO:0006429">
    <property type="term" value="P:leucyl-tRNA aminoacylation"/>
    <property type="evidence" value="ECO:0007669"/>
    <property type="project" value="UniProtKB-UniRule"/>
</dbReference>
<dbReference type="GO" id="GO:0005829">
    <property type="term" value="C:cytosol"/>
    <property type="evidence" value="ECO:0007669"/>
    <property type="project" value="TreeGrafter"/>
</dbReference>
<dbReference type="InterPro" id="IPR002300">
    <property type="entry name" value="aa-tRNA-synth_Ia"/>
</dbReference>
<dbReference type="FunFam" id="3.40.50.620:FF:000077">
    <property type="entry name" value="Leucine--tRNA ligase"/>
    <property type="match status" value="1"/>
</dbReference>
<dbReference type="PANTHER" id="PTHR43740:SF2">
    <property type="entry name" value="LEUCINE--TRNA LIGASE, MITOCHONDRIAL"/>
    <property type="match status" value="1"/>
</dbReference>
<dbReference type="InterPro" id="IPR002302">
    <property type="entry name" value="Leu-tRNA-ligase"/>
</dbReference>
<evidence type="ECO:0000313" key="17">
    <source>
        <dbReference type="EMBL" id="PIU98558.1"/>
    </source>
</evidence>
<dbReference type="Proteomes" id="UP000228949">
    <property type="component" value="Unassembled WGS sequence"/>
</dbReference>
<feature type="domain" description="Aminoacyl-tRNA synthetase class Ia" evidence="13">
    <location>
        <begin position="418"/>
        <end position="643"/>
    </location>
</feature>
<keyword evidence="3" id="KW-0963">Cytoplasm</keyword>
<comment type="catalytic activity">
    <reaction evidence="9">
        <text>tRNA(Leu) + L-leucine + ATP = L-leucyl-tRNA(Leu) + AMP + diphosphate</text>
        <dbReference type="Rhea" id="RHEA:11688"/>
        <dbReference type="Rhea" id="RHEA-COMP:9613"/>
        <dbReference type="Rhea" id="RHEA-COMP:9622"/>
        <dbReference type="ChEBI" id="CHEBI:30616"/>
        <dbReference type="ChEBI" id="CHEBI:33019"/>
        <dbReference type="ChEBI" id="CHEBI:57427"/>
        <dbReference type="ChEBI" id="CHEBI:78442"/>
        <dbReference type="ChEBI" id="CHEBI:78494"/>
        <dbReference type="ChEBI" id="CHEBI:456215"/>
        <dbReference type="EC" id="6.1.1.4"/>
    </reaction>
</comment>
<dbReference type="Gene3D" id="3.40.50.620">
    <property type="entry name" value="HUPs"/>
    <property type="match status" value="2"/>
</dbReference>
<evidence type="ECO:0000256" key="11">
    <source>
        <dbReference type="RuleBase" id="RU363035"/>
    </source>
</evidence>
<feature type="domain" description="Methionyl/Leucyl tRNA synthetase" evidence="15">
    <location>
        <begin position="34"/>
        <end position="161"/>
    </location>
</feature>
<keyword evidence="7 11" id="KW-0648">Protein biosynthesis</keyword>
<dbReference type="FunFam" id="1.10.730.10:FF:000002">
    <property type="entry name" value="Leucine--tRNA ligase"/>
    <property type="match status" value="1"/>
</dbReference>
<evidence type="ECO:0000259" key="14">
    <source>
        <dbReference type="Pfam" id="PF08264"/>
    </source>
</evidence>
<organism evidence="17 18">
    <name type="scientific">Candidatus Wolfebacteria bacterium CG03_land_8_20_14_0_80_40_12</name>
    <dbReference type="NCBI Taxonomy" id="1975069"/>
    <lineage>
        <taxon>Bacteria</taxon>
        <taxon>Candidatus Wolfeibacteriota</taxon>
    </lineage>
</organism>
<dbReference type="InterPro" id="IPR001412">
    <property type="entry name" value="aa-tRNA-synth_I_CS"/>
</dbReference>
<dbReference type="InterPro" id="IPR009080">
    <property type="entry name" value="tRNAsynth_Ia_anticodon-bd"/>
</dbReference>
<evidence type="ECO:0000259" key="15">
    <source>
        <dbReference type="Pfam" id="PF09334"/>
    </source>
</evidence>
<keyword evidence="5 11" id="KW-0547">Nucleotide-binding</keyword>
<comment type="similarity">
    <text evidence="1 11">Belongs to the class-I aminoacyl-tRNA synthetase family.</text>
</comment>
<sequence>MNFQKIETKWQKIWEKKGIYKNYRKPKKFYVLDMFPYPSGEGLHVGHPRGYIATDVIARHKMMQGYGVLHPMGWDAFGLPAENYALKHKIHPKIAVSKNIKRFKEQLNKFGFTYDWDKEINTTDPEYYKWTQWIFLKLFENSLVYESREPIIWCPSCKTGLALEDLEDGKCERCGSEAEKKPLRQWVLKMTAYAEKLLDGLAYLDWPEAIKEQQRNWIGKSEGALIKFRLKTKNLKLKTNYVEVFTTRLDTIFGCAYLVAAPEHEIIKDLEFRIENLEEINKYIEQEKKKTDLQRTGLAKEKTGAELKGVKAINPFNNEEVPIYVADYVLPHYGAGAVMAVPAHDERDFEFARKYKLPMREVIKPIIKNQQPKNLLPVTEDGILINSGRFNDLTSQKARQEMVKWLEKNKIGSRKINYKMRDWVFARQRYWGEPFPLVYCETCARKIKNKKYKKGEFTKGELMNSGWIQIPEKDLPVKLPEVKHYEPSGTGESPLVNIAEWVNAKCPKCKGLAKRETNTMPQWAGSNWYYVAYLIKKNKKYKWDKEEIKKWLPVDLYVGGAEHVTRHLLYARFWHKFLYDIGQVSTPEPFKKLINQGLILAEDGRKMSKRWGNVINPDDTIRVFGADALRLYEMFMGPFNQSIAWSTDGARGMKRFLERVYALIQNYKFPEGKQASYGAGKIQNYKSKFKNKKLDRLLHQTIKKVTEDIENFRYNTAISALMILFNELEKNQQSFNLSIFQPFLKLLAPFAPHLTEEIWQQLITHNSKLKTFKSIHLESWPK</sequence>
<dbReference type="GO" id="GO:0002161">
    <property type="term" value="F:aminoacyl-tRNA deacylase activity"/>
    <property type="evidence" value="ECO:0007669"/>
    <property type="project" value="InterPro"/>
</dbReference>
<evidence type="ECO:0000313" key="18">
    <source>
        <dbReference type="Proteomes" id="UP000228949"/>
    </source>
</evidence>
<accession>A0A2M7B604</accession>